<accession>A0A9W7A1J0</accession>
<reference evidence="3" key="1">
    <citation type="journal article" date="2023" name="Commun. Biol.">
        <title>Genome analysis of Parmales, the sister group of diatoms, reveals the evolutionary specialization of diatoms from phago-mixotrophs to photoautotrophs.</title>
        <authorList>
            <person name="Ban H."/>
            <person name="Sato S."/>
            <person name="Yoshikawa S."/>
            <person name="Yamada K."/>
            <person name="Nakamura Y."/>
            <person name="Ichinomiya M."/>
            <person name="Sato N."/>
            <person name="Blanc-Mathieu R."/>
            <person name="Endo H."/>
            <person name="Kuwata A."/>
            <person name="Ogata H."/>
        </authorList>
    </citation>
    <scope>NUCLEOTIDE SEQUENCE [LARGE SCALE GENOMIC DNA]</scope>
</reference>
<comment type="caution">
    <text evidence="2">The sequence shown here is derived from an EMBL/GenBank/DDBJ whole genome shotgun (WGS) entry which is preliminary data.</text>
</comment>
<protein>
    <submittedName>
        <fullName evidence="2">Uncharacterized protein</fullName>
    </submittedName>
</protein>
<organism evidence="2 3">
    <name type="scientific">Triparma laevis f. inornata</name>
    <dbReference type="NCBI Taxonomy" id="1714386"/>
    <lineage>
        <taxon>Eukaryota</taxon>
        <taxon>Sar</taxon>
        <taxon>Stramenopiles</taxon>
        <taxon>Ochrophyta</taxon>
        <taxon>Bolidophyceae</taxon>
        <taxon>Parmales</taxon>
        <taxon>Triparmaceae</taxon>
        <taxon>Triparma</taxon>
    </lineage>
</organism>
<keyword evidence="1" id="KW-0472">Membrane</keyword>
<evidence type="ECO:0000256" key="1">
    <source>
        <dbReference type="SAM" id="Phobius"/>
    </source>
</evidence>
<evidence type="ECO:0000313" key="2">
    <source>
        <dbReference type="EMBL" id="GMH61260.1"/>
    </source>
</evidence>
<keyword evidence="1" id="KW-0812">Transmembrane</keyword>
<dbReference type="EMBL" id="BLQM01000084">
    <property type="protein sequence ID" value="GMH61260.1"/>
    <property type="molecule type" value="Genomic_DNA"/>
</dbReference>
<proteinExistence type="predicted"/>
<feature type="transmembrane region" description="Helical" evidence="1">
    <location>
        <begin position="89"/>
        <end position="110"/>
    </location>
</feature>
<sequence length="111" mass="12561">MMYAIMRAGEIAFESIPESIIQLSGLLKQNYGDIQTIQIIRLILGIVSGAFIMTDGNFGFIFSKYSEVLGDPFYGWISKIGGWEKRRQMFGTFLFNACYLSQFVFAISLFA</sequence>
<name>A0A9W7A1J0_9STRA</name>
<keyword evidence="1" id="KW-1133">Transmembrane helix</keyword>
<gene>
    <name evidence="2" type="ORF">TL16_g03216</name>
</gene>
<dbReference type="AlphaFoldDB" id="A0A9W7A1J0"/>
<evidence type="ECO:0000313" key="3">
    <source>
        <dbReference type="Proteomes" id="UP001162640"/>
    </source>
</evidence>
<dbReference type="Proteomes" id="UP001162640">
    <property type="component" value="Unassembled WGS sequence"/>
</dbReference>